<comment type="caution">
    <text evidence="1">The sequence shown here is derived from an EMBL/GenBank/DDBJ whole genome shotgun (WGS) entry which is preliminary data.</text>
</comment>
<evidence type="ECO:0000313" key="1">
    <source>
        <dbReference type="EMBL" id="PKK63421.1"/>
    </source>
</evidence>
<organism evidence="1 2">
    <name type="scientific">Rhizophagus irregularis</name>
    <dbReference type="NCBI Taxonomy" id="588596"/>
    <lineage>
        <taxon>Eukaryota</taxon>
        <taxon>Fungi</taxon>
        <taxon>Fungi incertae sedis</taxon>
        <taxon>Mucoromycota</taxon>
        <taxon>Glomeromycotina</taxon>
        <taxon>Glomeromycetes</taxon>
        <taxon>Glomerales</taxon>
        <taxon>Glomeraceae</taxon>
        <taxon>Rhizophagus</taxon>
    </lineage>
</organism>
<proteinExistence type="predicted"/>
<reference evidence="1 2" key="1">
    <citation type="submission" date="2016-04" db="EMBL/GenBank/DDBJ databases">
        <title>Genome analyses suggest a sexual origin of heterokaryosis in a supposedly ancient asexual fungus.</title>
        <authorList>
            <person name="Ropars J."/>
            <person name="Sedzielewska K."/>
            <person name="Noel J."/>
            <person name="Charron P."/>
            <person name="Farinelli L."/>
            <person name="Marton T."/>
            <person name="Kruger M."/>
            <person name="Pelin A."/>
            <person name="Brachmann A."/>
            <person name="Corradi N."/>
        </authorList>
    </citation>
    <scope>NUCLEOTIDE SEQUENCE [LARGE SCALE GENOMIC DNA]</scope>
    <source>
        <strain evidence="1 2">C2</strain>
    </source>
</reference>
<accession>A0A2N1MP45</accession>
<sequence>MHQELVMQSEKCNKLKKYLPSLPSDFTGDAHIYYYKTYNINLFDYKVRCQFDKTISISSMTT</sequence>
<dbReference type="AlphaFoldDB" id="A0A2N1MP45"/>
<reference evidence="1 2" key="2">
    <citation type="submission" date="2017-10" db="EMBL/GenBank/DDBJ databases">
        <title>Extensive intraspecific genome diversity in a model arbuscular mycorrhizal fungus.</title>
        <authorList>
            <person name="Chen E.C.H."/>
            <person name="Morin E."/>
            <person name="Baudet D."/>
            <person name="Noel J."/>
            <person name="Ndikumana S."/>
            <person name="Charron P."/>
            <person name="St-Onge C."/>
            <person name="Giorgi J."/>
            <person name="Grigoriev I.V."/>
            <person name="Roux C."/>
            <person name="Martin F.M."/>
            <person name="Corradi N."/>
        </authorList>
    </citation>
    <scope>NUCLEOTIDE SEQUENCE [LARGE SCALE GENOMIC DNA]</scope>
    <source>
        <strain evidence="1 2">C2</strain>
    </source>
</reference>
<name>A0A2N1MP45_9GLOM</name>
<gene>
    <name evidence="1" type="ORF">RhiirC2_788934</name>
</gene>
<dbReference type="EMBL" id="LLXL01001658">
    <property type="protein sequence ID" value="PKK63421.1"/>
    <property type="molecule type" value="Genomic_DNA"/>
</dbReference>
<dbReference type="Proteomes" id="UP000233469">
    <property type="component" value="Unassembled WGS sequence"/>
</dbReference>
<evidence type="ECO:0000313" key="2">
    <source>
        <dbReference type="Proteomes" id="UP000233469"/>
    </source>
</evidence>
<protein>
    <submittedName>
        <fullName evidence="1">Uncharacterized protein</fullName>
    </submittedName>
</protein>